<accession>A0A7U3YMK0</accession>
<organism evidence="1 2">
    <name type="scientific">Desulfobulbus propionicus (strain ATCC 33891 / DSM 2032 / VKM B-1956 / 1pr3)</name>
    <dbReference type="NCBI Taxonomy" id="577650"/>
    <lineage>
        <taxon>Bacteria</taxon>
        <taxon>Pseudomonadati</taxon>
        <taxon>Thermodesulfobacteriota</taxon>
        <taxon>Desulfobulbia</taxon>
        <taxon>Desulfobulbales</taxon>
        <taxon>Desulfobulbaceae</taxon>
        <taxon>Desulfobulbus</taxon>
    </lineage>
</organism>
<proteinExistence type="predicted"/>
<reference evidence="1 2" key="1">
    <citation type="journal article" date="2011" name="Stand. Genomic Sci.">
        <title>Complete genome sequence of Desulfobulbus propionicus type strain (1pr3).</title>
        <authorList>
            <person name="Pagani I."/>
            <person name="Lapidus A."/>
            <person name="Nolan M."/>
            <person name="Lucas S."/>
            <person name="Hammon N."/>
            <person name="Deshpande S."/>
            <person name="Cheng J.F."/>
            <person name="Chertkov O."/>
            <person name="Davenport K."/>
            <person name="Tapia R."/>
            <person name="Han C."/>
            <person name="Goodwin L."/>
            <person name="Pitluck S."/>
            <person name="Liolios K."/>
            <person name="Mavromatis K."/>
            <person name="Ivanova N."/>
            <person name="Mikhailova N."/>
            <person name="Pati A."/>
            <person name="Chen A."/>
            <person name="Palaniappan K."/>
            <person name="Land M."/>
            <person name="Hauser L."/>
            <person name="Chang Y.J."/>
            <person name="Jeffries C.D."/>
            <person name="Detter J.C."/>
            <person name="Brambilla E."/>
            <person name="Kannan K.P."/>
            <person name="Djao O.D."/>
            <person name="Rohde M."/>
            <person name="Pukall R."/>
            <person name="Spring S."/>
            <person name="Goker M."/>
            <person name="Sikorski J."/>
            <person name="Woyke T."/>
            <person name="Bristow J."/>
            <person name="Eisen J.A."/>
            <person name="Markowitz V."/>
            <person name="Hugenholtz P."/>
            <person name="Kyrpides N.C."/>
            <person name="Klenk H.P."/>
        </authorList>
    </citation>
    <scope>NUCLEOTIDE SEQUENCE [LARGE SCALE GENOMIC DNA]</scope>
    <source>
        <strain evidence="2">ATCC 33891 / DSM 2032 / 1pr3</strain>
    </source>
</reference>
<dbReference type="EMBL" id="CP002364">
    <property type="protein sequence ID" value="ADW18150.1"/>
    <property type="molecule type" value="Genomic_DNA"/>
</dbReference>
<name>A0A7U3YMK0_DESPD</name>
<evidence type="ECO:0000313" key="2">
    <source>
        <dbReference type="Proteomes" id="UP000006365"/>
    </source>
</evidence>
<dbReference type="AlphaFoldDB" id="A0A7U3YMK0"/>
<gene>
    <name evidence="1" type="ordered locus">Despr_2002</name>
</gene>
<keyword evidence="2" id="KW-1185">Reference proteome</keyword>
<protein>
    <submittedName>
        <fullName evidence="1">Uncharacterized protein</fullName>
    </submittedName>
</protein>
<dbReference type="Proteomes" id="UP000006365">
    <property type="component" value="Chromosome"/>
</dbReference>
<dbReference type="KEGG" id="dpr:Despr_2002"/>
<evidence type="ECO:0000313" key="1">
    <source>
        <dbReference type="EMBL" id="ADW18150.1"/>
    </source>
</evidence>
<sequence>MRIPVPPKNNPLWADIVTGRKRFVLKSLGAKILLGRLMRSVGTAPTPDNIEHAVEQLHAIYAKNATSPSVQEDIQTIFG</sequence>
<dbReference type="RefSeq" id="WP_015724690.1">
    <property type="nucleotide sequence ID" value="NC_014972.1"/>
</dbReference>